<accession>A0A3E3IL01</accession>
<feature type="domain" description="YubB ferredoxin-like" evidence="1">
    <location>
        <begin position="87"/>
        <end position="160"/>
    </location>
</feature>
<reference evidence="2 3" key="1">
    <citation type="submission" date="2018-08" db="EMBL/GenBank/DDBJ databases">
        <title>A genome reference for cultivated species of the human gut microbiota.</title>
        <authorList>
            <person name="Zou Y."/>
            <person name="Xue W."/>
            <person name="Luo G."/>
        </authorList>
    </citation>
    <scope>NUCLEOTIDE SEQUENCE [LARGE SCALE GENOMIC DNA]</scope>
    <source>
        <strain evidence="2 3">TF05-12AC</strain>
    </source>
</reference>
<evidence type="ECO:0000313" key="3">
    <source>
        <dbReference type="Proteomes" id="UP000260828"/>
    </source>
</evidence>
<evidence type="ECO:0000259" key="1">
    <source>
        <dbReference type="Pfam" id="PF18406"/>
    </source>
</evidence>
<name>A0A3E3IL01_9FIRM</name>
<organism evidence="2 3">
    <name type="scientific">Anaerotruncus colihominis</name>
    <dbReference type="NCBI Taxonomy" id="169435"/>
    <lineage>
        <taxon>Bacteria</taxon>
        <taxon>Bacillati</taxon>
        <taxon>Bacillota</taxon>
        <taxon>Clostridia</taxon>
        <taxon>Eubacteriales</taxon>
        <taxon>Oscillospiraceae</taxon>
        <taxon>Anaerotruncus</taxon>
    </lineage>
</organism>
<proteinExistence type="predicted"/>
<protein>
    <recommendedName>
        <fullName evidence="1">YubB ferredoxin-like domain-containing protein</fullName>
    </recommendedName>
</protein>
<dbReference type="InterPro" id="IPR041329">
    <property type="entry name" value="YubB_C"/>
</dbReference>
<dbReference type="Proteomes" id="UP000260828">
    <property type="component" value="Unassembled WGS sequence"/>
</dbReference>
<gene>
    <name evidence="2" type="ORF">DXC40_09030</name>
</gene>
<comment type="caution">
    <text evidence="2">The sequence shown here is derived from an EMBL/GenBank/DDBJ whole genome shotgun (WGS) entry which is preliminary data.</text>
</comment>
<dbReference type="Pfam" id="PF18406">
    <property type="entry name" value="DUF1281_C"/>
    <property type="match status" value="1"/>
</dbReference>
<evidence type="ECO:0000313" key="2">
    <source>
        <dbReference type="EMBL" id="RGE67631.1"/>
    </source>
</evidence>
<dbReference type="RefSeq" id="WP_117546509.1">
    <property type="nucleotide sequence ID" value="NZ_QVME01000004.1"/>
</dbReference>
<dbReference type="AlphaFoldDB" id="A0A3E3IL01"/>
<dbReference type="EMBL" id="QVME01000004">
    <property type="protein sequence ID" value="RGE67631.1"/>
    <property type="molecule type" value="Genomic_DNA"/>
</dbReference>
<sequence>MPIVQNILHVQGGSAQAAALFDFIADRRYGRGSVDLGRITPMPPWVYRQPTNLDLLAKYGEENCSRGWCLQNWGVDQNTLRPQKSAREYDGGTSVRFQTADRDVRELIRKLSLVFKDLYLDYLWASEDVGSLVGAAQYRDGEALIEFIPAPGSRAAIEKALDILGAKASDFGLAYNPTLGSYEYKGGVTNEQERSHPAGRNAHRVF</sequence>